<proteinExistence type="inferred from homology"/>
<protein>
    <submittedName>
        <fullName evidence="9">Iron ABC transporter permease</fullName>
    </submittedName>
</protein>
<dbReference type="Proteomes" id="UP000503129">
    <property type="component" value="Chromosome"/>
</dbReference>
<evidence type="ECO:0000256" key="6">
    <source>
        <dbReference type="ARBA" id="ARBA00022989"/>
    </source>
</evidence>
<sequence>MPSLKYKLKPILRTFQHFSWKTLFFPTLLITLILTFLLDLALGSVHIPLTQVITILLNGEPEKATWTNIILKFRLPKALTATLAGAALGVSGLQMQTLFKNPLAGPFVLGISSGASLGVALVVLATSVTGAGTLFKDLGVIGDFGLVVAASLGAAAVLGLVLLVSHRVEDTMTLLILGLLFGYATSAIVSILLHLSQSQQIQSYLLWTFGSFGGVTWQQMLVLAPVVLIALLISLMLSKPLNALLLGEAYARSLGLGVEEVRFWILITSSILAGAITAFCGPIAFLGVAVPHLCRSLFNTCEHRVLVPAVTFMGAILALIADLISQLPGSEIVLPLNSVTALIGTPVVTWVILRRHSRTSFPK</sequence>
<keyword evidence="7 8" id="KW-0472">Membrane</keyword>
<dbReference type="PANTHER" id="PTHR30472:SF41">
    <property type="entry name" value="TRANSPORT SYSTEM PERMEASE PROTEIN"/>
    <property type="match status" value="1"/>
</dbReference>
<dbReference type="Gene3D" id="1.10.3470.10">
    <property type="entry name" value="ABC transporter involved in vitamin B12 uptake, BtuC"/>
    <property type="match status" value="1"/>
</dbReference>
<dbReference type="InterPro" id="IPR037294">
    <property type="entry name" value="ABC_BtuC-like"/>
</dbReference>
<dbReference type="SUPFAM" id="SSF81345">
    <property type="entry name" value="ABC transporter involved in vitamin B12 uptake, BtuC"/>
    <property type="match status" value="1"/>
</dbReference>
<dbReference type="GO" id="GO:0033214">
    <property type="term" value="P:siderophore-iron import into cell"/>
    <property type="evidence" value="ECO:0007669"/>
    <property type="project" value="TreeGrafter"/>
</dbReference>
<keyword evidence="4" id="KW-1003">Cell membrane</keyword>
<keyword evidence="3" id="KW-0813">Transport</keyword>
<gene>
    <name evidence="9" type="ORF">DP114_22005</name>
</gene>
<name>A0A856MKW5_9CYAN</name>
<feature type="transmembrane region" description="Helical" evidence="8">
    <location>
        <begin position="107"/>
        <end position="132"/>
    </location>
</feature>
<dbReference type="EMBL" id="CP030118">
    <property type="protein sequence ID" value="QDL10211.1"/>
    <property type="molecule type" value="Genomic_DNA"/>
</dbReference>
<dbReference type="CDD" id="cd06550">
    <property type="entry name" value="TM_ABC_iron-siderophores_like"/>
    <property type="match status" value="1"/>
</dbReference>
<comment type="subcellular location">
    <subcellularLocation>
        <location evidence="1">Cell membrane</location>
        <topology evidence="1">Multi-pass membrane protein</topology>
    </subcellularLocation>
</comment>
<accession>A0A856MKW5</accession>
<feature type="transmembrane region" description="Helical" evidence="8">
    <location>
        <begin position="305"/>
        <end position="326"/>
    </location>
</feature>
<feature type="transmembrane region" description="Helical" evidence="8">
    <location>
        <begin position="204"/>
        <end position="237"/>
    </location>
</feature>
<dbReference type="PANTHER" id="PTHR30472">
    <property type="entry name" value="FERRIC ENTEROBACTIN TRANSPORT SYSTEM PERMEASE PROTEIN"/>
    <property type="match status" value="1"/>
</dbReference>
<dbReference type="Pfam" id="PF01032">
    <property type="entry name" value="FecCD"/>
    <property type="match status" value="1"/>
</dbReference>
<evidence type="ECO:0000256" key="3">
    <source>
        <dbReference type="ARBA" id="ARBA00022448"/>
    </source>
</evidence>
<dbReference type="InterPro" id="IPR000522">
    <property type="entry name" value="ABC_transptr_permease_BtuC"/>
</dbReference>
<evidence type="ECO:0000256" key="4">
    <source>
        <dbReference type="ARBA" id="ARBA00022475"/>
    </source>
</evidence>
<keyword evidence="6 8" id="KW-1133">Transmembrane helix</keyword>
<keyword evidence="10" id="KW-1185">Reference proteome</keyword>
<reference evidence="9 10" key="1">
    <citation type="submission" date="2018-06" db="EMBL/GenBank/DDBJ databases">
        <title>Comparative genomics of Brasilonema spp. strains.</title>
        <authorList>
            <person name="Alvarenga D.O."/>
            <person name="Fiore M.F."/>
            <person name="Varani A.M."/>
        </authorList>
    </citation>
    <scope>NUCLEOTIDE SEQUENCE [LARGE SCALE GENOMIC DNA]</scope>
    <source>
        <strain evidence="9 10">CENA114</strain>
    </source>
</reference>
<evidence type="ECO:0000256" key="7">
    <source>
        <dbReference type="ARBA" id="ARBA00023136"/>
    </source>
</evidence>
<evidence type="ECO:0000313" key="9">
    <source>
        <dbReference type="EMBL" id="QDL10211.1"/>
    </source>
</evidence>
<dbReference type="AlphaFoldDB" id="A0A856MKW5"/>
<organism evidence="9 10">
    <name type="scientific">Brasilonema sennae CENA114</name>
    <dbReference type="NCBI Taxonomy" id="415709"/>
    <lineage>
        <taxon>Bacteria</taxon>
        <taxon>Bacillati</taxon>
        <taxon>Cyanobacteriota</taxon>
        <taxon>Cyanophyceae</taxon>
        <taxon>Nostocales</taxon>
        <taxon>Scytonemataceae</taxon>
        <taxon>Brasilonema</taxon>
        <taxon>Bromeliae group (in: Brasilonema)</taxon>
    </lineage>
</organism>
<feature type="transmembrane region" description="Helical" evidence="8">
    <location>
        <begin position="332"/>
        <end position="353"/>
    </location>
</feature>
<keyword evidence="5 8" id="KW-0812">Transmembrane</keyword>
<dbReference type="KEGG" id="bsen:DP114_22005"/>
<evidence type="ECO:0000256" key="1">
    <source>
        <dbReference type="ARBA" id="ARBA00004651"/>
    </source>
</evidence>
<comment type="similarity">
    <text evidence="2">Belongs to the binding-protein-dependent transport system permease family. FecCD subfamily.</text>
</comment>
<feature type="transmembrane region" description="Helical" evidence="8">
    <location>
        <begin position="144"/>
        <end position="165"/>
    </location>
</feature>
<evidence type="ECO:0000256" key="5">
    <source>
        <dbReference type="ARBA" id="ARBA00022692"/>
    </source>
</evidence>
<dbReference type="RefSeq" id="WP_171977110.1">
    <property type="nucleotide sequence ID" value="NZ_CAWOXK010000001.1"/>
</dbReference>
<evidence type="ECO:0000256" key="8">
    <source>
        <dbReference type="SAM" id="Phobius"/>
    </source>
</evidence>
<feature type="transmembrane region" description="Helical" evidence="8">
    <location>
        <begin position="171"/>
        <end position="192"/>
    </location>
</feature>
<evidence type="ECO:0000256" key="2">
    <source>
        <dbReference type="ARBA" id="ARBA00007935"/>
    </source>
</evidence>
<feature type="transmembrane region" description="Helical" evidence="8">
    <location>
        <begin position="263"/>
        <end position="293"/>
    </location>
</feature>
<evidence type="ECO:0000313" key="10">
    <source>
        <dbReference type="Proteomes" id="UP000503129"/>
    </source>
</evidence>
<dbReference type="GO" id="GO:0022857">
    <property type="term" value="F:transmembrane transporter activity"/>
    <property type="evidence" value="ECO:0007669"/>
    <property type="project" value="InterPro"/>
</dbReference>
<dbReference type="GO" id="GO:0005886">
    <property type="term" value="C:plasma membrane"/>
    <property type="evidence" value="ECO:0007669"/>
    <property type="project" value="UniProtKB-SubCell"/>
</dbReference>